<feature type="coiled-coil region" evidence="7">
    <location>
        <begin position="232"/>
        <end position="263"/>
    </location>
</feature>
<comment type="catalytic activity">
    <reaction evidence="1">
        <text>ATP + protein L-histidine = ADP + protein N-phospho-L-histidine.</text>
        <dbReference type="EC" id="2.7.13.3"/>
    </reaction>
</comment>
<keyword evidence="11" id="KW-0067">ATP-binding</keyword>
<keyword evidence="6" id="KW-0418">Kinase</keyword>
<dbReference type="Gene3D" id="6.10.340.10">
    <property type="match status" value="1"/>
</dbReference>
<dbReference type="RefSeq" id="WP_316975047.1">
    <property type="nucleotide sequence ID" value="NZ_JAWIIJ010000017.1"/>
</dbReference>
<feature type="transmembrane region" description="Helical" evidence="8">
    <location>
        <begin position="160"/>
        <end position="180"/>
    </location>
</feature>
<dbReference type="EC" id="2.7.13.3" evidence="3"/>
<dbReference type="Proteomes" id="UP001269819">
    <property type="component" value="Unassembled WGS sequence"/>
</dbReference>
<name>A0ABU3W2A3_9GAMM</name>
<keyword evidence="8" id="KW-1133">Transmembrane helix</keyword>
<dbReference type="CDD" id="cd06225">
    <property type="entry name" value="HAMP"/>
    <property type="match status" value="1"/>
</dbReference>
<dbReference type="InterPro" id="IPR050351">
    <property type="entry name" value="BphY/WalK/GraS-like"/>
</dbReference>
<dbReference type="PROSITE" id="PS50885">
    <property type="entry name" value="HAMP"/>
    <property type="match status" value="1"/>
</dbReference>
<evidence type="ECO:0000313" key="12">
    <source>
        <dbReference type="Proteomes" id="UP001269819"/>
    </source>
</evidence>
<keyword evidence="8" id="KW-0472">Membrane</keyword>
<dbReference type="PANTHER" id="PTHR42878">
    <property type="entry name" value="TWO-COMPONENT HISTIDINE KINASE"/>
    <property type="match status" value="1"/>
</dbReference>
<dbReference type="Pfam" id="PF02518">
    <property type="entry name" value="HATPase_c"/>
    <property type="match status" value="1"/>
</dbReference>
<dbReference type="CDD" id="cd00082">
    <property type="entry name" value="HisKA"/>
    <property type="match status" value="1"/>
</dbReference>
<evidence type="ECO:0000256" key="6">
    <source>
        <dbReference type="ARBA" id="ARBA00022777"/>
    </source>
</evidence>
<dbReference type="GO" id="GO:0005524">
    <property type="term" value="F:ATP binding"/>
    <property type="evidence" value="ECO:0007669"/>
    <property type="project" value="UniProtKB-KW"/>
</dbReference>
<dbReference type="InterPro" id="IPR003661">
    <property type="entry name" value="HisK_dim/P_dom"/>
</dbReference>
<dbReference type="SUPFAM" id="SSF158472">
    <property type="entry name" value="HAMP domain-like"/>
    <property type="match status" value="1"/>
</dbReference>
<keyword evidence="12" id="KW-1185">Reference proteome</keyword>
<evidence type="ECO:0000256" key="7">
    <source>
        <dbReference type="SAM" id="Coils"/>
    </source>
</evidence>
<dbReference type="SMART" id="SM00388">
    <property type="entry name" value="HisKA"/>
    <property type="match status" value="1"/>
</dbReference>
<comment type="caution">
    <text evidence="11">The sequence shown here is derived from an EMBL/GenBank/DDBJ whole genome shotgun (WGS) entry which is preliminary data.</text>
</comment>
<evidence type="ECO:0000256" key="4">
    <source>
        <dbReference type="ARBA" id="ARBA00022553"/>
    </source>
</evidence>
<dbReference type="InterPro" id="IPR003660">
    <property type="entry name" value="HAMP_dom"/>
</dbReference>
<reference evidence="11 12" key="1">
    <citation type="submission" date="2023-10" db="EMBL/GenBank/DDBJ databases">
        <title>Characteristics and mechanism of a salt-tolerant marine origin heterotrophic nitrifying- aerobic denitrifying bacteria Marinobacter xestospongiae HN1.</title>
        <authorList>
            <person name="Qi R."/>
        </authorList>
    </citation>
    <scope>NUCLEOTIDE SEQUENCE [LARGE SCALE GENOMIC DNA]</scope>
    <source>
        <strain evidence="11 12">HN1</strain>
    </source>
</reference>
<keyword evidence="7" id="KW-0175">Coiled coil</keyword>
<dbReference type="SMART" id="SM00387">
    <property type="entry name" value="HATPase_c"/>
    <property type="match status" value="1"/>
</dbReference>
<feature type="domain" description="HAMP" evidence="10">
    <location>
        <begin position="184"/>
        <end position="237"/>
    </location>
</feature>
<keyword evidence="11" id="KW-0547">Nucleotide-binding</keyword>
<keyword evidence="4" id="KW-0597">Phosphoprotein</keyword>
<accession>A0ABU3W2A3</accession>
<feature type="transmembrane region" description="Helical" evidence="8">
    <location>
        <begin position="16"/>
        <end position="38"/>
    </location>
</feature>
<keyword evidence="5" id="KW-0808">Transferase</keyword>
<feature type="domain" description="Histidine kinase" evidence="9">
    <location>
        <begin position="270"/>
        <end position="484"/>
    </location>
</feature>
<evidence type="ECO:0000256" key="8">
    <source>
        <dbReference type="SAM" id="Phobius"/>
    </source>
</evidence>
<dbReference type="InterPro" id="IPR004358">
    <property type="entry name" value="Sig_transdc_His_kin-like_C"/>
</dbReference>
<dbReference type="SUPFAM" id="SSF47384">
    <property type="entry name" value="Homodimeric domain of signal transducing histidine kinase"/>
    <property type="match status" value="1"/>
</dbReference>
<evidence type="ECO:0000313" key="11">
    <source>
        <dbReference type="EMBL" id="MDV2080666.1"/>
    </source>
</evidence>
<comment type="subcellular location">
    <subcellularLocation>
        <location evidence="2">Membrane</location>
    </subcellularLocation>
</comment>
<proteinExistence type="predicted"/>
<dbReference type="Pfam" id="PF00512">
    <property type="entry name" value="HisKA"/>
    <property type="match status" value="1"/>
</dbReference>
<dbReference type="InterPro" id="IPR036097">
    <property type="entry name" value="HisK_dim/P_sf"/>
</dbReference>
<evidence type="ECO:0000259" key="9">
    <source>
        <dbReference type="PROSITE" id="PS50109"/>
    </source>
</evidence>
<dbReference type="PANTHER" id="PTHR42878:SF15">
    <property type="entry name" value="BACTERIOPHYTOCHROME"/>
    <property type="match status" value="1"/>
</dbReference>
<evidence type="ECO:0000256" key="2">
    <source>
        <dbReference type="ARBA" id="ARBA00004370"/>
    </source>
</evidence>
<dbReference type="PROSITE" id="PS50109">
    <property type="entry name" value="HIS_KIN"/>
    <property type="match status" value="1"/>
</dbReference>
<gene>
    <name evidence="11" type="ORF">RYS15_18425</name>
</gene>
<dbReference type="InterPro" id="IPR005467">
    <property type="entry name" value="His_kinase_dom"/>
</dbReference>
<dbReference type="InterPro" id="IPR036890">
    <property type="entry name" value="HATPase_C_sf"/>
</dbReference>
<dbReference type="PRINTS" id="PR00344">
    <property type="entry name" value="BCTRLSENSOR"/>
</dbReference>
<dbReference type="SUPFAM" id="SSF55874">
    <property type="entry name" value="ATPase domain of HSP90 chaperone/DNA topoisomerase II/histidine kinase"/>
    <property type="match status" value="1"/>
</dbReference>
<dbReference type="SMART" id="SM00304">
    <property type="entry name" value="HAMP"/>
    <property type="match status" value="1"/>
</dbReference>
<dbReference type="Gene3D" id="3.30.565.10">
    <property type="entry name" value="Histidine kinase-like ATPase, C-terminal domain"/>
    <property type="match status" value="1"/>
</dbReference>
<dbReference type="InterPro" id="IPR003594">
    <property type="entry name" value="HATPase_dom"/>
</dbReference>
<dbReference type="Pfam" id="PF00672">
    <property type="entry name" value="HAMP"/>
    <property type="match status" value="1"/>
</dbReference>
<evidence type="ECO:0000256" key="3">
    <source>
        <dbReference type="ARBA" id="ARBA00012438"/>
    </source>
</evidence>
<evidence type="ECO:0000256" key="5">
    <source>
        <dbReference type="ARBA" id="ARBA00022679"/>
    </source>
</evidence>
<dbReference type="EMBL" id="JAWIIJ010000017">
    <property type="protein sequence ID" value="MDV2080666.1"/>
    <property type="molecule type" value="Genomic_DNA"/>
</dbReference>
<protein>
    <recommendedName>
        <fullName evidence="3">histidine kinase</fullName>
        <ecNumber evidence="3">2.7.13.3</ecNumber>
    </recommendedName>
</protein>
<evidence type="ECO:0000259" key="10">
    <source>
        <dbReference type="PROSITE" id="PS50885"/>
    </source>
</evidence>
<keyword evidence="8" id="KW-0812">Transmembrane</keyword>
<organism evidence="11 12">
    <name type="scientific">Marinobacter xestospongiae</name>
    <dbReference type="NCBI Taxonomy" id="994319"/>
    <lineage>
        <taxon>Bacteria</taxon>
        <taxon>Pseudomonadati</taxon>
        <taxon>Pseudomonadota</taxon>
        <taxon>Gammaproteobacteria</taxon>
        <taxon>Pseudomonadales</taxon>
        <taxon>Marinobacteraceae</taxon>
        <taxon>Marinobacter</taxon>
    </lineage>
</organism>
<sequence>MSLSWHWRDWPLKAKLLFLTLSTSALGIALVCFSLATLESRNYRNQMASELDTIASILAEQSAAAVLFEDRGQLNNILKSLQRIDTIQLGCIYDTAGNLLSELAQSSNAGSCPDLAMPQRLGFTDDHYQLLAPITVDDDTIGQLFLKCHLEVLDHHIRTFALAALGIGLVILVFVAIVAIRLQRVIAQPILALSDTAGQITQAHDYSLRAPVAGNDELGQLGKVFNEMIGTIESQNRRILNSQRELERTVEERTAELSLANRELEAFSYSVSHDLRQPLRAIDGFSQAMQEDCAGQLDQTARDYLSRVRSAAVRMGHLIDGLLILSRVSRQPLNYETVDISAMTSEICRELVEMNGDPPTRIDIQPDIRVGGDSRLLRIAFQNLLENAWKYSAKKPERRIEITAEPGQHAITISIRDNGAGFDMKYAEKLFTAFNRLHSPAEFAGTGIGLATVYRVIRRHHGNVSADSVLGESATFHVNLPLPA</sequence>
<dbReference type="InterPro" id="IPR033417">
    <property type="entry name" value="CHASE8"/>
</dbReference>
<evidence type="ECO:0000256" key="1">
    <source>
        <dbReference type="ARBA" id="ARBA00000085"/>
    </source>
</evidence>
<dbReference type="Pfam" id="PF17152">
    <property type="entry name" value="CHASE8"/>
    <property type="match status" value="1"/>
</dbReference>
<dbReference type="Gene3D" id="1.10.287.130">
    <property type="match status" value="1"/>
</dbReference>